<evidence type="ECO:0000256" key="1">
    <source>
        <dbReference type="ARBA" id="ARBA00001946"/>
    </source>
</evidence>
<proteinExistence type="inferred from homology"/>
<evidence type="ECO:0000256" key="11">
    <source>
        <dbReference type="ARBA" id="ARBA00022842"/>
    </source>
</evidence>
<dbReference type="AlphaFoldDB" id="I3IMA0"/>
<dbReference type="PANTHER" id="PTHR34148">
    <property type="entry name" value="ADENOSYLCOBINAMIDE-GDP RIBAZOLETRANSFERASE"/>
    <property type="match status" value="1"/>
</dbReference>
<feature type="transmembrane region" description="Helical" evidence="19">
    <location>
        <begin position="30"/>
        <end position="54"/>
    </location>
</feature>
<name>I3IMA0_9BACT</name>
<dbReference type="UniPathway" id="UPA00148">
    <property type="reaction ID" value="UER00238"/>
</dbReference>
<feature type="transmembrane region" description="Helical" evidence="19">
    <location>
        <begin position="106"/>
        <end position="129"/>
    </location>
</feature>
<comment type="pathway">
    <text evidence="3 19">Cofactor biosynthesis; adenosylcobalamin biosynthesis; adenosylcobalamin from cob(II)yrinate a,c-diamide: step 7/7.</text>
</comment>
<comment type="function">
    <text evidence="14 19">Joins adenosylcobinamide-GDP and alpha-ribazole to generate adenosylcobalamin (Ado-cobalamin). Also synthesizes adenosylcobalamin 5'-phosphate from adenosylcobinamide-GDP and alpha-ribazole 5'-phosphate.</text>
</comment>
<sequence>MNNFLWALKFLTIIPIDRGDRIKPKSMGSVVSWFPTVGLCIGIFLSTACLPFYLFFPPRIADALIIVVYIAITGAFHLDGFADTCDGIWGGWNKEKRLEIMKDSRIGSFGAIGLICLLGLKYISLASIAETCAIHNSPFDVCTRYVSCSIPTVLMNTCAALMVMPVVGRWVQVCAAGLSSYARSESGTGSFILNTTTVRHIIYTSFLPLFLLWFFYNLNGVMIFALIIAFTLIWIWYMKKKIGGMTGDTLGATHEVIELVFLLSVCLPWLK</sequence>
<evidence type="ECO:0000256" key="4">
    <source>
        <dbReference type="ARBA" id="ARBA00010561"/>
    </source>
</evidence>
<dbReference type="eggNOG" id="COG0368">
    <property type="taxonomic scope" value="Bacteria"/>
</dbReference>
<keyword evidence="7 19" id="KW-1003">Cell membrane</keyword>
<evidence type="ECO:0000256" key="17">
    <source>
        <dbReference type="ARBA" id="ARBA00048623"/>
    </source>
</evidence>
<comment type="catalytic activity">
    <reaction evidence="18 19">
        <text>alpha-ribazole 5'-phosphate + adenosylcob(III)inamide-GDP = adenosylcob(III)alamin 5'-phosphate + GMP + H(+)</text>
        <dbReference type="Rhea" id="RHEA:23560"/>
        <dbReference type="ChEBI" id="CHEBI:15378"/>
        <dbReference type="ChEBI" id="CHEBI:57918"/>
        <dbReference type="ChEBI" id="CHEBI:58115"/>
        <dbReference type="ChEBI" id="CHEBI:60487"/>
        <dbReference type="ChEBI" id="CHEBI:60493"/>
        <dbReference type="EC" id="2.7.8.26"/>
    </reaction>
</comment>
<evidence type="ECO:0000256" key="14">
    <source>
        <dbReference type="ARBA" id="ARBA00025228"/>
    </source>
</evidence>
<evidence type="ECO:0000256" key="5">
    <source>
        <dbReference type="ARBA" id="ARBA00013200"/>
    </source>
</evidence>
<comment type="catalytic activity">
    <reaction evidence="17 19">
        <text>alpha-ribazole + adenosylcob(III)inamide-GDP = adenosylcob(III)alamin + GMP + H(+)</text>
        <dbReference type="Rhea" id="RHEA:16049"/>
        <dbReference type="ChEBI" id="CHEBI:10329"/>
        <dbReference type="ChEBI" id="CHEBI:15378"/>
        <dbReference type="ChEBI" id="CHEBI:18408"/>
        <dbReference type="ChEBI" id="CHEBI:58115"/>
        <dbReference type="ChEBI" id="CHEBI:60487"/>
        <dbReference type="EC" id="2.7.8.26"/>
    </reaction>
</comment>
<evidence type="ECO:0000256" key="16">
    <source>
        <dbReference type="ARBA" id="ARBA00032853"/>
    </source>
</evidence>
<dbReference type="OrthoDB" id="9794626at2"/>
<dbReference type="GO" id="GO:0009236">
    <property type="term" value="P:cobalamin biosynthetic process"/>
    <property type="evidence" value="ECO:0007669"/>
    <property type="project" value="UniProtKB-UniRule"/>
</dbReference>
<keyword evidence="9 19" id="KW-0808">Transferase</keyword>
<dbReference type="EMBL" id="BAFH01000003">
    <property type="protein sequence ID" value="GAB62845.1"/>
    <property type="molecule type" value="Genomic_DNA"/>
</dbReference>
<evidence type="ECO:0000256" key="13">
    <source>
        <dbReference type="ARBA" id="ARBA00023136"/>
    </source>
</evidence>
<evidence type="ECO:0000256" key="9">
    <source>
        <dbReference type="ARBA" id="ARBA00022679"/>
    </source>
</evidence>
<dbReference type="GO" id="GO:0051073">
    <property type="term" value="F:adenosylcobinamide-GDP ribazoletransferase activity"/>
    <property type="evidence" value="ECO:0007669"/>
    <property type="project" value="UniProtKB-UniRule"/>
</dbReference>
<comment type="subcellular location">
    <subcellularLocation>
        <location evidence="2 19">Cell membrane</location>
        <topology evidence="2 19">Multi-pass membrane protein</topology>
    </subcellularLocation>
</comment>
<dbReference type="HAMAP" id="MF_00719">
    <property type="entry name" value="CobS"/>
    <property type="match status" value="1"/>
</dbReference>
<feature type="transmembrane region" description="Helical" evidence="19">
    <location>
        <begin position="60"/>
        <end position="78"/>
    </location>
</feature>
<protein>
    <recommendedName>
        <fullName evidence="6 19">Adenosylcobinamide-GDP ribazoletransferase</fullName>
        <ecNumber evidence="5 19">2.7.8.26</ecNumber>
    </recommendedName>
    <alternativeName>
        <fullName evidence="16 19">Cobalamin synthase</fullName>
    </alternativeName>
    <alternativeName>
        <fullName evidence="15 19">Cobalamin-5'-phosphate synthase</fullName>
    </alternativeName>
</protein>
<dbReference type="GO" id="GO:0005886">
    <property type="term" value="C:plasma membrane"/>
    <property type="evidence" value="ECO:0007669"/>
    <property type="project" value="UniProtKB-SubCell"/>
</dbReference>
<evidence type="ECO:0000256" key="3">
    <source>
        <dbReference type="ARBA" id="ARBA00004663"/>
    </source>
</evidence>
<reference evidence="20 21" key="1">
    <citation type="journal article" date="2012" name="FEBS Lett.">
        <title>Anammox organism KSU-1 expresses a NirK-type copper-containing nitrite reductase instead of a NirS-type with cytochrome cd1.</title>
        <authorList>
            <person name="Hira D."/>
            <person name="Toh H."/>
            <person name="Migita C.T."/>
            <person name="Okubo H."/>
            <person name="Nishiyama T."/>
            <person name="Hattori M."/>
            <person name="Furukawa K."/>
            <person name="Fujii T."/>
        </authorList>
    </citation>
    <scope>NUCLEOTIDE SEQUENCE [LARGE SCALE GENOMIC DNA]</scope>
</reference>
<feature type="transmembrane region" description="Helical" evidence="19">
    <location>
        <begin position="221"/>
        <end position="238"/>
    </location>
</feature>
<keyword evidence="13 19" id="KW-0472">Membrane</keyword>
<evidence type="ECO:0000256" key="7">
    <source>
        <dbReference type="ARBA" id="ARBA00022475"/>
    </source>
</evidence>
<evidence type="ECO:0000256" key="8">
    <source>
        <dbReference type="ARBA" id="ARBA00022573"/>
    </source>
</evidence>
<evidence type="ECO:0000313" key="21">
    <source>
        <dbReference type="Proteomes" id="UP000002985"/>
    </source>
</evidence>
<feature type="transmembrane region" description="Helical" evidence="19">
    <location>
        <begin position="149"/>
        <end position="171"/>
    </location>
</feature>
<dbReference type="GO" id="GO:0008818">
    <property type="term" value="F:cobalamin 5'-phosphate synthase activity"/>
    <property type="evidence" value="ECO:0007669"/>
    <property type="project" value="UniProtKB-UniRule"/>
</dbReference>
<dbReference type="STRING" id="247490.KSU1_C1249"/>
<comment type="cofactor">
    <cofactor evidence="1 19">
        <name>Mg(2+)</name>
        <dbReference type="ChEBI" id="CHEBI:18420"/>
    </cofactor>
</comment>
<keyword evidence="10 19" id="KW-0812">Transmembrane</keyword>
<keyword evidence="21" id="KW-1185">Reference proteome</keyword>
<evidence type="ECO:0000256" key="12">
    <source>
        <dbReference type="ARBA" id="ARBA00022989"/>
    </source>
</evidence>
<evidence type="ECO:0000256" key="10">
    <source>
        <dbReference type="ARBA" id="ARBA00022692"/>
    </source>
</evidence>
<dbReference type="EC" id="2.7.8.26" evidence="5 19"/>
<keyword evidence="12 19" id="KW-1133">Transmembrane helix</keyword>
<evidence type="ECO:0000256" key="6">
    <source>
        <dbReference type="ARBA" id="ARBA00015850"/>
    </source>
</evidence>
<comment type="similarity">
    <text evidence="4 19">Belongs to the CobS family.</text>
</comment>
<dbReference type="PANTHER" id="PTHR34148:SF1">
    <property type="entry name" value="ADENOSYLCOBINAMIDE-GDP RIBAZOLETRANSFERASE"/>
    <property type="match status" value="1"/>
</dbReference>
<evidence type="ECO:0000256" key="15">
    <source>
        <dbReference type="ARBA" id="ARBA00032605"/>
    </source>
</evidence>
<evidence type="ECO:0000313" key="20">
    <source>
        <dbReference type="EMBL" id="GAB62845.1"/>
    </source>
</evidence>
<evidence type="ECO:0000256" key="19">
    <source>
        <dbReference type="HAMAP-Rule" id="MF_00719"/>
    </source>
</evidence>
<keyword evidence="11 19" id="KW-0460">Magnesium</keyword>
<keyword evidence="8 19" id="KW-0169">Cobalamin biosynthesis</keyword>
<dbReference type="InterPro" id="IPR003805">
    <property type="entry name" value="CobS"/>
</dbReference>
<organism evidence="20 21">
    <name type="scientific">Candidatus Jettenia caeni</name>
    <dbReference type="NCBI Taxonomy" id="247490"/>
    <lineage>
        <taxon>Bacteria</taxon>
        <taxon>Pseudomonadati</taxon>
        <taxon>Planctomycetota</taxon>
        <taxon>Candidatus Brocadiia</taxon>
        <taxon>Candidatus Brocadiales</taxon>
        <taxon>Candidatus Brocadiaceae</taxon>
        <taxon>Candidatus Jettenia</taxon>
    </lineage>
</organism>
<evidence type="ECO:0000256" key="18">
    <source>
        <dbReference type="ARBA" id="ARBA00049504"/>
    </source>
</evidence>
<dbReference type="Pfam" id="PF02654">
    <property type="entry name" value="CobS"/>
    <property type="match status" value="1"/>
</dbReference>
<comment type="caution">
    <text evidence="20">The sequence shown here is derived from an EMBL/GenBank/DDBJ whole genome shotgun (WGS) entry which is preliminary data.</text>
</comment>
<accession>I3IMA0</accession>
<gene>
    <name evidence="19" type="primary">cobS</name>
    <name evidence="20" type="ORF">KSU1_C1249</name>
</gene>
<evidence type="ECO:0000256" key="2">
    <source>
        <dbReference type="ARBA" id="ARBA00004651"/>
    </source>
</evidence>
<dbReference type="Proteomes" id="UP000002985">
    <property type="component" value="Unassembled WGS sequence"/>
</dbReference>